<dbReference type="PROSITE" id="PS51257">
    <property type="entry name" value="PROKAR_LIPOPROTEIN"/>
    <property type="match status" value="1"/>
</dbReference>
<dbReference type="EMBL" id="JQED01000057">
    <property type="protein sequence ID" value="KGJ86400.1"/>
    <property type="molecule type" value="Genomic_DNA"/>
</dbReference>
<evidence type="ECO:0000313" key="1">
    <source>
        <dbReference type="EMBL" id="KGJ86400.1"/>
    </source>
</evidence>
<dbReference type="Proteomes" id="UP000029843">
    <property type="component" value="Unassembled WGS sequence"/>
</dbReference>
<protein>
    <submittedName>
        <fullName evidence="1">Lipoprotein</fullName>
    </submittedName>
</protein>
<dbReference type="RefSeq" id="WP_190277876.1">
    <property type="nucleotide sequence ID" value="NZ_JQED01000057.1"/>
</dbReference>
<evidence type="ECO:0000313" key="2">
    <source>
        <dbReference type="Proteomes" id="UP000029843"/>
    </source>
</evidence>
<gene>
    <name evidence="1" type="ORF">ND2E_0966</name>
</gene>
<name>A0A099K7X4_COLPS</name>
<sequence precursor="true">MKILGLFLALAVSACTYSTGGSGVNSRDCSQVQRECVRGVYDQWFQENGELACTCSGT</sequence>
<comment type="caution">
    <text evidence="1">The sequence shown here is derived from an EMBL/GenBank/DDBJ whole genome shotgun (WGS) entry which is preliminary data.</text>
</comment>
<keyword evidence="1" id="KW-0449">Lipoprotein</keyword>
<organism evidence="1 2">
    <name type="scientific">Colwellia psychrerythraea</name>
    <name type="common">Vibrio psychroerythus</name>
    <dbReference type="NCBI Taxonomy" id="28229"/>
    <lineage>
        <taxon>Bacteria</taxon>
        <taxon>Pseudomonadati</taxon>
        <taxon>Pseudomonadota</taxon>
        <taxon>Gammaproteobacteria</taxon>
        <taxon>Alteromonadales</taxon>
        <taxon>Colwelliaceae</taxon>
        <taxon>Colwellia</taxon>
    </lineage>
</organism>
<reference evidence="1 2" key="1">
    <citation type="submission" date="2014-08" db="EMBL/GenBank/DDBJ databases">
        <title>Genomic and Phenotypic Diversity of Colwellia psychrerythraea strains from Disparate Marine Basins.</title>
        <authorList>
            <person name="Techtmann S.M."/>
            <person name="Stelling S.C."/>
            <person name="Utturkar S.M."/>
            <person name="Alshibli N."/>
            <person name="Harris A."/>
            <person name="Brown S.D."/>
            <person name="Hazen T.C."/>
        </authorList>
    </citation>
    <scope>NUCLEOTIDE SEQUENCE [LARGE SCALE GENOMIC DNA]</scope>
    <source>
        <strain evidence="1 2">ND2E</strain>
    </source>
</reference>
<dbReference type="AlphaFoldDB" id="A0A099K7X4"/>
<accession>A0A099K7X4</accession>
<proteinExistence type="predicted"/>
<dbReference type="PATRIC" id="fig|28229.4.peg.4460"/>